<dbReference type="CDD" id="cd02440">
    <property type="entry name" value="AdoMet_MTases"/>
    <property type="match status" value="1"/>
</dbReference>
<dbReference type="Pfam" id="PF08241">
    <property type="entry name" value="Methyltransf_11"/>
    <property type="match status" value="1"/>
</dbReference>
<gene>
    <name evidence="2" type="ORF">GCM10022242_04560</name>
</gene>
<name>A0ABP7HY36_9ACTN</name>
<dbReference type="InterPro" id="IPR029063">
    <property type="entry name" value="SAM-dependent_MTases_sf"/>
</dbReference>
<protein>
    <recommendedName>
        <fullName evidence="1">Methyltransferase type 11 domain-containing protein</fullName>
    </recommendedName>
</protein>
<feature type="domain" description="Methyltransferase type 11" evidence="1">
    <location>
        <begin position="45"/>
        <end position="135"/>
    </location>
</feature>
<dbReference type="EMBL" id="BAABAH010000001">
    <property type="protein sequence ID" value="GAA3804329.1"/>
    <property type="molecule type" value="Genomic_DNA"/>
</dbReference>
<sequence length="199" mass="21011">MADPVRAAVTAHYDERAATYDDNEMHRGLAAAVARFAGPVRGLVVDVATGTGLVLRELAGGSGRLLGVDLSQRMLTVARAALPSAAWARADAAALPVPDASVDLLTCVTALHLFRDPSAVVVEWRRVLASGGRIVTATFGPPGAGAGAPPPRDFPRRHDLYRSPELVAALFADQGVRLTRQEHWTDASGTDRLVLCELS</sequence>
<dbReference type="Proteomes" id="UP001501821">
    <property type="component" value="Unassembled WGS sequence"/>
</dbReference>
<dbReference type="InterPro" id="IPR013216">
    <property type="entry name" value="Methyltransf_11"/>
</dbReference>
<dbReference type="PANTHER" id="PTHR43591">
    <property type="entry name" value="METHYLTRANSFERASE"/>
    <property type="match status" value="1"/>
</dbReference>
<evidence type="ECO:0000313" key="2">
    <source>
        <dbReference type="EMBL" id="GAA3804329.1"/>
    </source>
</evidence>
<evidence type="ECO:0000313" key="3">
    <source>
        <dbReference type="Proteomes" id="UP001501821"/>
    </source>
</evidence>
<dbReference type="PANTHER" id="PTHR43591:SF99">
    <property type="entry name" value="OS06G0646000 PROTEIN"/>
    <property type="match status" value="1"/>
</dbReference>
<reference evidence="3" key="1">
    <citation type="journal article" date="2019" name="Int. J. Syst. Evol. Microbiol.">
        <title>The Global Catalogue of Microorganisms (GCM) 10K type strain sequencing project: providing services to taxonomists for standard genome sequencing and annotation.</title>
        <authorList>
            <consortium name="The Broad Institute Genomics Platform"/>
            <consortium name="The Broad Institute Genome Sequencing Center for Infectious Disease"/>
            <person name="Wu L."/>
            <person name="Ma J."/>
        </authorList>
    </citation>
    <scope>NUCLEOTIDE SEQUENCE [LARGE SCALE GENOMIC DNA]</scope>
    <source>
        <strain evidence="3">JCM 16953</strain>
    </source>
</reference>
<proteinExistence type="predicted"/>
<dbReference type="Gene3D" id="3.40.50.150">
    <property type="entry name" value="Vaccinia Virus protein VP39"/>
    <property type="match status" value="1"/>
</dbReference>
<accession>A0ABP7HY36</accession>
<keyword evidence="3" id="KW-1185">Reference proteome</keyword>
<comment type="caution">
    <text evidence="2">The sequence shown here is derived from an EMBL/GenBank/DDBJ whole genome shotgun (WGS) entry which is preliminary data.</text>
</comment>
<organism evidence="2 3">
    <name type="scientific">Nocardioides panacisoli</name>
    <dbReference type="NCBI Taxonomy" id="627624"/>
    <lineage>
        <taxon>Bacteria</taxon>
        <taxon>Bacillati</taxon>
        <taxon>Actinomycetota</taxon>
        <taxon>Actinomycetes</taxon>
        <taxon>Propionibacteriales</taxon>
        <taxon>Nocardioidaceae</taxon>
        <taxon>Nocardioides</taxon>
    </lineage>
</organism>
<dbReference type="RefSeq" id="WP_344772167.1">
    <property type="nucleotide sequence ID" value="NZ_BAABAH010000001.1"/>
</dbReference>
<evidence type="ECO:0000259" key="1">
    <source>
        <dbReference type="Pfam" id="PF08241"/>
    </source>
</evidence>
<dbReference type="SUPFAM" id="SSF53335">
    <property type="entry name" value="S-adenosyl-L-methionine-dependent methyltransferases"/>
    <property type="match status" value="1"/>
</dbReference>